<keyword evidence="12" id="KW-1185">Reference proteome</keyword>
<gene>
    <name evidence="11" type="ORF">I2H38_13620</name>
</gene>
<evidence type="ECO:0000256" key="8">
    <source>
        <dbReference type="ARBA" id="ARBA00023169"/>
    </source>
</evidence>
<evidence type="ECO:0000256" key="1">
    <source>
        <dbReference type="ARBA" id="ARBA00004236"/>
    </source>
</evidence>
<feature type="transmembrane region" description="Helical" evidence="9">
    <location>
        <begin position="21"/>
        <end position="44"/>
    </location>
</feature>
<evidence type="ECO:0000313" key="12">
    <source>
        <dbReference type="Proteomes" id="UP000599312"/>
    </source>
</evidence>
<evidence type="ECO:0000256" key="2">
    <source>
        <dbReference type="ARBA" id="ARBA00006464"/>
    </source>
</evidence>
<organism evidence="11 12">
    <name type="scientific">Microvirga alba</name>
    <dbReference type="NCBI Taxonomy" id="2791025"/>
    <lineage>
        <taxon>Bacteria</taxon>
        <taxon>Pseudomonadati</taxon>
        <taxon>Pseudomonadota</taxon>
        <taxon>Alphaproteobacteria</taxon>
        <taxon>Hyphomicrobiales</taxon>
        <taxon>Methylobacteriaceae</taxon>
        <taxon>Microvirga</taxon>
    </lineage>
</organism>
<sequence length="212" mass="23643">MASLRSGLRRLSRLSKRGIDIGIACLALFLGFPLLIVVAAFVAMDGGPILYRHKRIGAGGISFGCIKFRTMILDAEQCLEEYLSYHPEARIEWARERKLAFDPRVTAVGRFLRQSSLDELPQLINVIKGDMSLVGPRPVTQSELVNYGSAVPLYKSVRPGITGIWQISGRNEVGYETRVRLDEQYVKGWSLGLDLWILLRTPAAVLSRRGAK</sequence>
<dbReference type="EMBL" id="JADQDO010000006">
    <property type="protein sequence ID" value="MBF9234414.1"/>
    <property type="molecule type" value="Genomic_DNA"/>
</dbReference>
<dbReference type="PANTHER" id="PTHR30576:SF4">
    <property type="entry name" value="UNDECAPRENYL-PHOSPHATE GALACTOSE PHOSPHOTRANSFERASE"/>
    <property type="match status" value="1"/>
</dbReference>
<evidence type="ECO:0000256" key="4">
    <source>
        <dbReference type="ARBA" id="ARBA00022679"/>
    </source>
</evidence>
<keyword evidence="3" id="KW-1003">Cell membrane</keyword>
<dbReference type="GO" id="GO:0016780">
    <property type="term" value="F:phosphotransferase activity, for other substituted phosphate groups"/>
    <property type="evidence" value="ECO:0007669"/>
    <property type="project" value="TreeGrafter"/>
</dbReference>
<evidence type="ECO:0000256" key="3">
    <source>
        <dbReference type="ARBA" id="ARBA00022475"/>
    </source>
</evidence>
<dbReference type="Proteomes" id="UP000599312">
    <property type="component" value="Unassembled WGS sequence"/>
</dbReference>
<dbReference type="InterPro" id="IPR003362">
    <property type="entry name" value="Bact_transf"/>
</dbReference>
<dbReference type="Pfam" id="PF02397">
    <property type="entry name" value="Bac_transf"/>
    <property type="match status" value="1"/>
</dbReference>
<name>A0A931BRL7_9HYPH</name>
<keyword evidence="8" id="KW-0270">Exopolysaccharide synthesis</keyword>
<keyword evidence="5 9" id="KW-0812">Transmembrane</keyword>
<comment type="similarity">
    <text evidence="2">Belongs to the bacterial sugar transferase family.</text>
</comment>
<dbReference type="GO" id="GO:0000271">
    <property type="term" value="P:polysaccharide biosynthetic process"/>
    <property type="evidence" value="ECO:0007669"/>
    <property type="project" value="UniProtKB-KW"/>
</dbReference>
<reference evidence="11" key="1">
    <citation type="submission" date="2020-11" db="EMBL/GenBank/DDBJ databases">
        <authorList>
            <person name="Kim M.K."/>
        </authorList>
    </citation>
    <scope>NUCLEOTIDE SEQUENCE</scope>
    <source>
        <strain evidence="11">BT350</strain>
    </source>
</reference>
<keyword evidence="7 9" id="KW-0472">Membrane</keyword>
<keyword evidence="6 9" id="KW-1133">Transmembrane helix</keyword>
<accession>A0A931BRL7</accession>
<comment type="caution">
    <text evidence="11">The sequence shown here is derived from an EMBL/GenBank/DDBJ whole genome shotgun (WGS) entry which is preliminary data.</text>
</comment>
<evidence type="ECO:0000256" key="7">
    <source>
        <dbReference type="ARBA" id="ARBA00023136"/>
    </source>
</evidence>
<comment type="subcellular location">
    <subcellularLocation>
        <location evidence="1">Cell membrane</location>
    </subcellularLocation>
</comment>
<dbReference type="GO" id="GO:0005886">
    <property type="term" value="C:plasma membrane"/>
    <property type="evidence" value="ECO:0007669"/>
    <property type="project" value="UniProtKB-SubCell"/>
</dbReference>
<protein>
    <submittedName>
        <fullName evidence="11">Sugar transferase</fullName>
    </submittedName>
</protein>
<evidence type="ECO:0000256" key="5">
    <source>
        <dbReference type="ARBA" id="ARBA00022692"/>
    </source>
</evidence>
<evidence type="ECO:0000256" key="9">
    <source>
        <dbReference type="SAM" id="Phobius"/>
    </source>
</evidence>
<dbReference type="PANTHER" id="PTHR30576">
    <property type="entry name" value="COLANIC BIOSYNTHESIS UDP-GLUCOSE LIPID CARRIER TRANSFERASE"/>
    <property type="match status" value="1"/>
</dbReference>
<keyword evidence="4 11" id="KW-0808">Transferase</keyword>
<evidence type="ECO:0000259" key="10">
    <source>
        <dbReference type="Pfam" id="PF02397"/>
    </source>
</evidence>
<feature type="domain" description="Bacterial sugar transferase" evidence="10">
    <location>
        <begin position="16"/>
        <end position="206"/>
    </location>
</feature>
<proteinExistence type="inferred from homology"/>
<evidence type="ECO:0000313" key="11">
    <source>
        <dbReference type="EMBL" id="MBF9234414.1"/>
    </source>
</evidence>
<dbReference type="AlphaFoldDB" id="A0A931BRL7"/>
<evidence type="ECO:0000256" key="6">
    <source>
        <dbReference type="ARBA" id="ARBA00022989"/>
    </source>
</evidence>